<reference evidence="2" key="2">
    <citation type="journal article" date="2023" name="BMC Genomics">
        <title>Pest status, molecular evolution, and epigenetic factors derived from the genome assembly of Frankliniella fusca, a thysanopteran phytovirus vector.</title>
        <authorList>
            <person name="Catto M.A."/>
            <person name="Labadie P.E."/>
            <person name="Jacobson A.L."/>
            <person name="Kennedy G.G."/>
            <person name="Srinivasan R."/>
            <person name="Hunt B.G."/>
        </authorList>
    </citation>
    <scope>NUCLEOTIDE SEQUENCE</scope>
    <source>
        <strain evidence="2">PL_HMW_Pooled</strain>
    </source>
</reference>
<reference evidence="2" key="1">
    <citation type="submission" date="2021-07" db="EMBL/GenBank/DDBJ databases">
        <authorList>
            <person name="Catto M.A."/>
            <person name="Jacobson A."/>
            <person name="Kennedy G."/>
            <person name="Labadie P."/>
            <person name="Hunt B.G."/>
            <person name="Srinivasan R."/>
        </authorList>
    </citation>
    <scope>NUCLEOTIDE SEQUENCE</scope>
    <source>
        <strain evidence="2">PL_HMW_Pooled</strain>
        <tissue evidence="2">Head</tissue>
    </source>
</reference>
<sequence>MYKLVVLFAAVAVASAAPSGLVAHAPVTAYSAYAPAVHTYAAAAPAVHTYAAAAPVAAAVAVESPTVVETRTSVGYAQGAALSKQVHYAPQPVVTGYSSSVIKPDLGALATPLHSVLQQRVLAPSRAVQTITPQRKLA</sequence>
<gene>
    <name evidence="2" type="ORF">KUF71_011220</name>
</gene>
<proteinExistence type="predicted"/>
<feature type="chain" id="PRO_5042067546" evidence="1">
    <location>
        <begin position="17"/>
        <end position="138"/>
    </location>
</feature>
<keyword evidence="3" id="KW-1185">Reference proteome</keyword>
<evidence type="ECO:0000313" key="3">
    <source>
        <dbReference type="Proteomes" id="UP001219518"/>
    </source>
</evidence>
<accession>A0AAE1HIM5</accession>
<evidence type="ECO:0000313" key="2">
    <source>
        <dbReference type="EMBL" id="KAK3922044.1"/>
    </source>
</evidence>
<name>A0AAE1HIM5_9NEOP</name>
<keyword evidence="1" id="KW-0732">Signal</keyword>
<evidence type="ECO:0000256" key="1">
    <source>
        <dbReference type="SAM" id="SignalP"/>
    </source>
</evidence>
<organism evidence="2 3">
    <name type="scientific">Frankliniella fusca</name>
    <dbReference type="NCBI Taxonomy" id="407009"/>
    <lineage>
        <taxon>Eukaryota</taxon>
        <taxon>Metazoa</taxon>
        <taxon>Ecdysozoa</taxon>
        <taxon>Arthropoda</taxon>
        <taxon>Hexapoda</taxon>
        <taxon>Insecta</taxon>
        <taxon>Pterygota</taxon>
        <taxon>Neoptera</taxon>
        <taxon>Paraneoptera</taxon>
        <taxon>Thysanoptera</taxon>
        <taxon>Terebrantia</taxon>
        <taxon>Thripoidea</taxon>
        <taxon>Thripidae</taxon>
        <taxon>Frankliniella</taxon>
    </lineage>
</organism>
<dbReference type="EMBL" id="JAHWGI010001062">
    <property type="protein sequence ID" value="KAK3922044.1"/>
    <property type="molecule type" value="Genomic_DNA"/>
</dbReference>
<feature type="signal peptide" evidence="1">
    <location>
        <begin position="1"/>
        <end position="16"/>
    </location>
</feature>
<protein>
    <submittedName>
        <fullName evidence="2">Pupal cuticle protein G1A</fullName>
    </submittedName>
</protein>
<dbReference type="AlphaFoldDB" id="A0AAE1HIM5"/>
<comment type="caution">
    <text evidence="2">The sequence shown here is derived from an EMBL/GenBank/DDBJ whole genome shotgun (WGS) entry which is preliminary data.</text>
</comment>
<dbReference type="Proteomes" id="UP001219518">
    <property type="component" value="Unassembled WGS sequence"/>
</dbReference>